<proteinExistence type="predicted"/>
<dbReference type="InterPro" id="IPR008990">
    <property type="entry name" value="Elect_transpt_acc-like_dom_sf"/>
</dbReference>
<evidence type="ECO:0000313" key="2">
    <source>
        <dbReference type="EMBL" id="RNM11704.1"/>
    </source>
</evidence>
<gene>
    <name evidence="2" type="ORF">EFL26_21320</name>
</gene>
<dbReference type="EMBL" id="RJSF01000047">
    <property type="protein sequence ID" value="RNM11704.1"/>
    <property type="molecule type" value="Genomic_DNA"/>
</dbReference>
<evidence type="ECO:0000313" key="3">
    <source>
        <dbReference type="Proteomes" id="UP000279994"/>
    </source>
</evidence>
<reference evidence="2 3" key="1">
    <citation type="submission" date="2018-11" db="EMBL/GenBank/DDBJ databases">
        <authorList>
            <person name="Li F."/>
        </authorList>
    </citation>
    <scope>NUCLEOTIDE SEQUENCE [LARGE SCALE GENOMIC DNA]</scope>
    <source>
        <strain evidence="2 3">Gsoil 818</strain>
    </source>
</reference>
<dbReference type="Proteomes" id="UP000279994">
    <property type="component" value="Unassembled WGS sequence"/>
</dbReference>
<dbReference type="RefSeq" id="WP_123224935.1">
    <property type="nucleotide sequence ID" value="NZ_RJSF01000047.1"/>
</dbReference>
<sequence length="140" mass="15739">MTTSPTRPQPDPEQRRHIEELVSVLPGRSDHQKFDEPWEVRAFAIVVAAHTSGQYPWSDFQQALIDSIKGWEESAGATGDPSWSYYEHWVNALEAVLDRRGAVDPAAVELRTREVLAAPPSRNHHDPHYEPVAVHAAVRS</sequence>
<dbReference type="OrthoDB" id="3478924at2"/>
<dbReference type="AlphaFoldDB" id="A0A3N0GGV8"/>
<dbReference type="Gene3D" id="1.10.472.20">
    <property type="entry name" value="Nitrile hydratase, beta subunit"/>
    <property type="match status" value="1"/>
</dbReference>
<dbReference type="Pfam" id="PF21006">
    <property type="entry name" value="NHase_beta_N"/>
    <property type="match status" value="1"/>
</dbReference>
<comment type="caution">
    <text evidence="2">The sequence shown here is derived from an EMBL/GenBank/DDBJ whole genome shotgun (WGS) entry which is preliminary data.</text>
</comment>
<keyword evidence="3" id="KW-1185">Reference proteome</keyword>
<accession>A0A3N0GGV8</accession>
<feature type="domain" description="Nitrile hydratase beta subunit-like N-terminal" evidence="1">
    <location>
        <begin position="29"/>
        <end position="121"/>
    </location>
</feature>
<protein>
    <submittedName>
        <fullName evidence="2">Nitrile hydratase accessory protein</fullName>
    </submittedName>
</protein>
<dbReference type="NCBIfam" id="TIGR03889">
    <property type="entry name" value="nitrile_acc"/>
    <property type="match status" value="1"/>
</dbReference>
<evidence type="ECO:0000259" key="1">
    <source>
        <dbReference type="Pfam" id="PF21006"/>
    </source>
</evidence>
<dbReference type="InterPro" id="IPR042262">
    <property type="entry name" value="CN_hydtase_beta_C"/>
</dbReference>
<dbReference type="InterPro" id="IPR049054">
    <property type="entry name" value="CN_hydtase_beta-like_N"/>
</dbReference>
<dbReference type="SUPFAM" id="SSF50090">
    <property type="entry name" value="Electron transport accessory proteins"/>
    <property type="match status" value="1"/>
</dbReference>
<dbReference type="InterPro" id="IPR023808">
    <property type="entry name" value="Nitrile_Hydratase_acc_put"/>
</dbReference>
<name>A0A3N0GGV8_9ACTN</name>
<organism evidence="2 3">
    <name type="scientific">Nocardioides pocheonensis</name>
    <dbReference type="NCBI Taxonomy" id="661485"/>
    <lineage>
        <taxon>Bacteria</taxon>
        <taxon>Bacillati</taxon>
        <taxon>Actinomycetota</taxon>
        <taxon>Actinomycetes</taxon>
        <taxon>Propionibacteriales</taxon>
        <taxon>Nocardioidaceae</taxon>
        <taxon>Nocardioides</taxon>
    </lineage>
</organism>